<name>A0A1F5TSJ1_9BACT</name>
<keyword evidence="1" id="KW-0812">Transmembrane</keyword>
<gene>
    <name evidence="2" type="ORF">A2531_05795</name>
</gene>
<organism evidence="2 3">
    <name type="scientific">Candidatus Falkowbacteria bacterium RIFOXYD2_FULL_34_120</name>
    <dbReference type="NCBI Taxonomy" id="1798007"/>
    <lineage>
        <taxon>Bacteria</taxon>
        <taxon>Candidatus Falkowiibacteriota</taxon>
    </lineage>
</organism>
<protein>
    <submittedName>
        <fullName evidence="2">Uncharacterized protein</fullName>
    </submittedName>
</protein>
<evidence type="ECO:0000313" key="2">
    <source>
        <dbReference type="EMBL" id="OGF41767.1"/>
    </source>
</evidence>
<dbReference type="Proteomes" id="UP000177579">
    <property type="component" value="Unassembled WGS sequence"/>
</dbReference>
<evidence type="ECO:0000256" key="1">
    <source>
        <dbReference type="SAM" id="Phobius"/>
    </source>
</evidence>
<keyword evidence="1" id="KW-1133">Transmembrane helix</keyword>
<evidence type="ECO:0000313" key="3">
    <source>
        <dbReference type="Proteomes" id="UP000177579"/>
    </source>
</evidence>
<dbReference type="EMBL" id="MFGO01000005">
    <property type="protein sequence ID" value="OGF41767.1"/>
    <property type="molecule type" value="Genomic_DNA"/>
</dbReference>
<sequence>MKEKFKKFLNYLWKAFDVFYIEYFTLILIGIASIFSIGFFEIYDLKVISSSDALIVATALIAVNIALASMVFSYANNLEGEEKNSLVKIGEKFILSSITFILNLSLMGLIKTGYMDELFKDIVLKKYIVWPFTFFILILLLVAFIFFIYGIFKLVKFIIKRK</sequence>
<accession>A0A1F5TSJ1</accession>
<feature type="transmembrane region" description="Helical" evidence="1">
    <location>
        <begin position="20"/>
        <end position="42"/>
    </location>
</feature>
<proteinExistence type="predicted"/>
<dbReference type="AlphaFoldDB" id="A0A1F5TSJ1"/>
<feature type="transmembrane region" description="Helical" evidence="1">
    <location>
        <begin position="54"/>
        <end position="72"/>
    </location>
</feature>
<feature type="transmembrane region" description="Helical" evidence="1">
    <location>
        <begin position="93"/>
        <end position="115"/>
    </location>
</feature>
<feature type="transmembrane region" description="Helical" evidence="1">
    <location>
        <begin position="127"/>
        <end position="152"/>
    </location>
</feature>
<comment type="caution">
    <text evidence="2">The sequence shown here is derived from an EMBL/GenBank/DDBJ whole genome shotgun (WGS) entry which is preliminary data.</text>
</comment>
<reference evidence="2 3" key="1">
    <citation type="journal article" date="2016" name="Nat. Commun.">
        <title>Thousands of microbial genomes shed light on interconnected biogeochemical processes in an aquifer system.</title>
        <authorList>
            <person name="Anantharaman K."/>
            <person name="Brown C.T."/>
            <person name="Hug L.A."/>
            <person name="Sharon I."/>
            <person name="Castelle C.J."/>
            <person name="Probst A.J."/>
            <person name="Thomas B.C."/>
            <person name="Singh A."/>
            <person name="Wilkins M.J."/>
            <person name="Karaoz U."/>
            <person name="Brodie E.L."/>
            <person name="Williams K.H."/>
            <person name="Hubbard S.S."/>
            <person name="Banfield J.F."/>
        </authorList>
    </citation>
    <scope>NUCLEOTIDE SEQUENCE [LARGE SCALE GENOMIC DNA]</scope>
</reference>
<keyword evidence="1" id="KW-0472">Membrane</keyword>